<evidence type="ECO:0000313" key="4">
    <source>
        <dbReference type="Proteomes" id="UP001301769"/>
    </source>
</evidence>
<keyword evidence="4" id="KW-1185">Reference proteome</keyword>
<keyword evidence="2" id="KW-0472">Membrane</keyword>
<protein>
    <submittedName>
        <fullName evidence="3">Uncharacterized protein</fullName>
    </submittedName>
</protein>
<organism evidence="3 4">
    <name type="scientific">Rhypophila decipiens</name>
    <dbReference type="NCBI Taxonomy" id="261697"/>
    <lineage>
        <taxon>Eukaryota</taxon>
        <taxon>Fungi</taxon>
        <taxon>Dikarya</taxon>
        <taxon>Ascomycota</taxon>
        <taxon>Pezizomycotina</taxon>
        <taxon>Sordariomycetes</taxon>
        <taxon>Sordariomycetidae</taxon>
        <taxon>Sordariales</taxon>
        <taxon>Naviculisporaceae</taxon>
        <taxon>Rhypophila</taxon>
    </lineage>
</organism>
<sequence length="157" mass="17093">MPRLRVRCKCDTRKWVGHPGYDESNGCGEQEQTPHTPNRAATADPPKYQPEVPSTSPIPMRSDPSVMPGTFPGAGSHTFNPAWPGNPFVRRQANDATPHRQCLYCGRGGGKELHAMDLTPIDWVYLLGALAVAVILLVVTVLNLQVLVGPKGEQPQC</sequence>
<gene>
    <name evidence="3" type="ORF">QBC37DRAFT_377037</name>
</gene>
<dbReference type="AlphaFoldDB" id="A0AAN6Y1D4"/>
<reference evidence="3" key="2">
    <citation type="submission" date="2023-05" db="EMBL/GenBank/DDBJ databases">
        <authorList>
            <consortium name="Lawrence Berkeley National Laboratory"/>
            <person name="Steindorff A."/>
            <person name="Hensen N."/>
            <person name="Bonometti L."/>
            <person name="Westerberg I."/>
            <person name="Brannstrom I.O."/>
            <person name="Guillou S."/>
            <person name="Cros-Aarteil S."/>
            <person name="Calhoun S."/>
            <person name="Haridas S."/>
            <person name="Kuo A."/>
            <person name="Mondo S."/>
            <person name="Pangilinan J."/>
            <person name="Riley R."/>
            <person name="Labutti K."/>
            <person name="Andreopoulos B."/>
            <person name="Lipzen A."/>
            <person name="Chen C."/>
            <person name="Yanf M."/>
            <person name="Daum C."/>
            <person name="Ng V."/>
            <person name="Clum A."/>
            <person name="Ohm R."/>
            <person name="Martin F."/>
            <person name="Silar P."/>
            <person name="Natvig D."/>
            <person name="Lalanne C."/>
            <person name="Gautier V."/>
            <person name="Ament-Velasquez S.L."/>
            <person name="Kruys A."/>
            <person name="Hutchinson M.I."/>
            <person name="Powell A.J."/>
            <person name="Barry K."/>
            <person name="Miller A.N."/>
            <person name="Grigoriev I.V."/>
            <person name="Debuchy R."/>
            <person name="Gladieux P."/>
            <person name="Thoren M.H."/>
            <person name="Johannesson H."/>
        </authorList>
    </citation>
    <scope>NUCLEOTIDE SEQUENCE</scope>
    <source>
        <strain evidence="3">PSN293</strain>
    </source>
</reference>
<evidence type="ECO:0000313" key="3">
    <source>
        <dbReference type="EMBL" id="KAK4210461.1"/>
    </source>
</evidence>
<keyword evidence="2" id="KW-0812">Transmembrane</keyword>
<evidence type="ECO:0000256" key="2">
    <source>
        <dbReference type="SAM" id="Phobius"/>
    </source>
</evidence>
<proteinExistence type="predicted"/>
<dbReference type="Proteomes" id="UP001301769">
    <property type="component" value="Unassembled WGS sequence"/>
</dbReference>
<keyword evidence="2" id="KW-1133">Transmembrane helix</keyword>
<accession>A0AAN6Y1D4</accession>
<feature type="region of interest" description="Disordered" evidence="1">
    <location>
        <begin position="14"/>
        <end position="76"/>
    </location>
</feature>
<comment type="caution">
    <text evidence="3">The sequence shown here is derived from an EMBL/GenBank/DDBJ whole genome shotgun (WGS) entry which is preliminary data.</text>
</comment>
<reference evidence="3" key="1">
    <citation type="journal article" date="2023" name="Mol. Phylogenet. Evol.">
        <title>Genome-scale phylogeny and comparative genomics of the fungal order Sordariales.</title>
        <authorList>
            <person name="Hensen N."/>
            <person name="Bonometti L."/>
            <person name="Westerberg I."/>
            <person name="Brannstrom I.O."/>
            <person name="Guillou S."/>
            <person name="Cros-Aarteil S."/>
            <person name="Calhoun S."/>
            <person name="Haridas S."/>
            <person name="Kuo A."/>
            <person name="Mondo S."/>
            <person name="Pangilinan J."/>
            <person name="Riley R."/>
            <person name="LaButti K."/>
            <person name="Andreopoulos B."/>
            <person name="Lipzen A."/>
            <person name="Chen C."/>
            <person name="Yan M."/>
            <person name="Daum C."/>
            <person name="Ng V."/>
            <person name="Clum A."/>
            <person name="Steindorff A."/>
            <person name="Ohm R.A."/>
            <person name="Martin F."/>
            <person name="Silar P."/>
            <person name="Natvig D.O."/>
            <person name="Lalanne C."/>
            <person name="Gautier V."/>
            <person name="Ament-Velasquez S.L."/>
            <person name="Kruys A."/>
            <person name="Hutchinson M.I."/>
            <person name="Powell A.J."/>
            <person name="Barry K."/>
            <person name="Miller A.N."/>
            <person name="Grigoriev I.V."/>
            <person name="Debuchy R."/>
            <person name="Gladieux P."/>
            <person name="Hiltunen Thoren M."/>
            <person name="Johannesson H."/>
        </authorList>
    </citation>
    <scope>NUCLEOTIDE SEQUENCE</scope>
    <source>
        <strain evidence="3">PSN293</strain>
    </source>
</reference>
<evidence type="ECO:0000256" key="1">
    <source>
        <dbReference type="SAM" id="MobiDB-lite"/>
    </source>
</evidence>
<feature type="transmembrane region" description="Helical" evidence="2">
    <location>
        <begin position="123"/>
        <end position="144"/>
    </location>
</feature>
<name>A0AAN6Y1D4_9PEZI</name>
<dbReference type="EMBL" id="MU858174">
    <property type="protein sequence ID" value="KAK4210461.1"/>
    <property type="molecule type" value="Genomic_DNA"/>
</dbReference>